<dbReference type="PANTHER" id="PTHR37017:SF11">
    <property type="entry name" value="ESTERASE_LIPASE_THIOESTERASE DOMAIN-CONTAINING PROTEIN"/>
    <property type="match status" value="1"/>
</dbReference>
<dbReference type="InterPro" id="IPR000073">
    <property type="entry name" value="AB_hydrolase_1"/>
</dbReference>
<organism evidence="2 3">
    <name type="scientific">Cryobacterium arcticum</name>
    <dbReference type="NCBI Taxonomy" id="670052"/>
    <lineage>
        <taxon>Bacteria</taxon>
        <taxon>Bacillati</taxon>
        <taxon>Actinomycetota</taxon>
        <taxon>Actinomycetes</taxon>
        <taxon>Micrococcales</taxon>
        <taxon>Microbacteriaceae</taxon>
        <taxon>Cryobacterium</taxon>
    </lineage>
</organism>
<name>A0A317ZPX2_9MICO</name>
<protein>
    <submittedName>
        <fullName evidence="2">Alpha/beta hydrolase</fullName>
    </submittedName>
</protein>
<dbReference type="GO" id="GO:0016787">
    <property type="term" value="F:hydrolase activity"/>
    <property type="evidence" value="ECO:0007669"/>
    <property type="project" value="UniProtKB-KW"/>
</dbReference>
<dbReference type="PANTHER" id="PTHR37017">
    <property type="entry name" value="AB HYDROLASE-1 DOMAIN-CONTAINING PROTEIN-RELATED"/>
    <property type="match status" value="1"/>
</dbReference>
<sequence>MNLDKTQQTKGITMVTVILIHGAFADSESWNGIIKPLRDDGHRVIAYANPLRGIAADAAPLVDLIRTLDGPILLVGHSYGGAVLTAVDPAAGDIIGAVYVAGFALQSGESPATASALVPGSTLAETLVEVPLSSGGTDLYIQQDKYWHQFCADLSEDQAATMSVTQRPVTAGGLNDALSGDALWQSVPSYFIFGELDRNIPAGAHQAMAGRAGANKTVQVPGASHVVGISHPTKVVDLVREAIASVG</sequence>
<dbReference type="AlphaFoldDB" id="A0A317ZPX2"/>
<dbReference type="SUPFAM" id="SSF53474">
    <property type="entry name" value="alpha/beta-Hydrolases"/>
    <property type="match status" value="1"/>
</dbReference>
<dbReference type="Pfam" id="PF12697">
    <property type="entry name" value="Abhydrolase_6"/>
    <property type="match status" value="1"/>
</dbReference>
<proteinExistence type="predicted"/>
<gene>
    <name evidence="2" type="ORF">CTB96_09975</name>
</gene>
<evidence type="ECO:0000259" key="1">
    <source>
        <dbReference type="Pfam" id="PF12697"/>
    </source>
</evidence>
<evidence type="ECO:0000313" key="3">
    <source>
        <dbReference type="Proteomes" id="UP000246722"/>
    </source>
</evidence>
<accession>A0A317ZPX2</accession>
<dbReference type="InterPro" id="IPR052897">
    <property type="entry name" value="Sec-Metab_Biosynth_Hydrolase"/>
</dbReference>
<dbReference type="OrthoDB" id="9814966at2"/>
<dbReference type="Proteomes" id="UP000246722">
    <property type="component" value="Unassembled WGS sequence"/>
</dbReference>
<comment type="caution">
    <text evidence="2">The sequence shown here is derived from an EMBL/GenBank/DDBJ whole genome shotgun (WGS) entry which is preliminary data.</text>
</comment>
<keyword evidence="2" id="KW-0378">Hydrolase</keyword>
<dbReference type="Gene3D" id="3.40.50.1820">
    <property type="entry name" value="alpha/beta hydrolase"/>
    <property type="match status" value="1"/>
</dbReference>
<dbReference type="InterPro" id="IPR029058">
    <property type="entry name" value="AB_hydrolase_fold"/>
</dbReference>
<reference evidence="2 3" key="1">
    <citation type="submission" date="2018-05" db="EMBL/GenBank/DDBJ databases">
        <title>Genetic diversity of glacier-inhabiting Cryobacterium bacteria in China and description of Cryobacterium mengkeensis sp. nov. and Arthrobacter glacialis sp. nov.</title>
        <authorList>
            <person name="Liu Q."/>
            <person name="Xin Y.-H."/>
        </authorList>
    </citation>
    <scope>NUCLEOTIDE SEQUENCE [LARGE SCALE GENOMIC DNA]</scope>
    <source>
        <strain evidence="2 3">SK-1</strain>
    </source>
</reference>
<dbReference type="EMBL" id="QHLY01000012">
    <property type="protein sequence ID" value="PXA67093.1"/>
    <property type="molecule type" value="Genomic_DNA"/>
</dbReference>
<keyword evidence="3" id="KW-1185">Reference proteome</keyword>
<feature type="domain" description="AB hydrolase-1" evidence="1">
    <location>
        <begin position="17"/>
        <end position="237"/>
    </location>
</feature>
<evidence type="ECO:0000313" key="2">
    <source>
        <dbReference type="EMBL" id="PXA67093.1"/>
    </source>
</evidence>